<dbReference type="PROSITE" id="PS50011">
    <property type="entry name" value="PROTEIN_KINASE_DOM"/>
    <property type="match status" value="1"/>
</dbReference>
<dbReference type="InterPro" id="IPR011009">
    <property type="entry name" value="Kinase-like_dom_sf"/>
</dbReference>
<accession>A0A9P3EY35</accession>
<dbReference type="RefSeq" id="XP_043160171.1">
    <property type="nucleotide sequence ID" value="XM_043304236.1"/>
</dbReference>
<dbReference type="Proteomes" id="UP001043456">
    <property type="component" value="Unassembled WGS sequence"/>
</dbReference>
<organism evidence="2 3">
    <name type="scientific">Aspergillus pseudoviridinutans</name>
    <dbReference type="NCBI Taxonomy" id="1517512"/>
    <lineage>
        <taxon>Eukaryota</taxon>
        <taxon>Fungi</taxon>
        <taxon>Dikarya</taxon>
        <taxon>Ascomycota</taxon>
        <taxon>Pezizomycotina</taxon>
        <taxon>Eurotiomycetes</taxon>
        <taxon>Eurotiomycetidae</taxon>
        <taxon>Eurotiales</taxon>
        <taxon>Aspergillaceae</taxon>
        <taxon>Aspergillus</taxon>
        <taxon>Aspergillus subgen. Fumigati</taxon>
    </lineage>
</organism>
<dbReference type="PANTHER" id="PTHR37542">
    <property type="entry name" value="HELO DOMAIN-CONTAINING PROTEIN-RELATED"/>
    <property type="match status" value="1"/>
</dbReference>
<sequence length="483" mass="53954">MAELVIGVPGLIDVIIRAGSQILNIVQAYSEQDEIRADYMRLGRDIAMGGMSFYFLETVKRALKDPSLPSTAKQMFESSIRRFYDRLAIALIKLKSLAPSRFSGRVSYALHGKNELRKCMHSLKDEIDVLHKLCIEFSLFSMGVHSSILSRENFALIHESENHHPGEYLPTSDILVARGELNLGLGKTTETFIVEGKTDGEANLRSLCDTFRSRSFPAGIPECVGFRMPPYRKAMACYELIFKAPAGGSLMSLAHLISYSDPPGFETRLDLARQLAQAVVHVHEIEFVHKNIRPRSILLVEGSSLGNDSLAVFLLKWTAARNMDSVSAHLGEHLWQQAIYQHPDRQSEYAMAGFEPRHDVYSLGVCLLEVFLWKSFTVAEPPPKLALYGSAGPGDGLDQELTSPAWILDLFQKKLVEIGEEPSLLRTDTCELMTLHKLSQKIWVNLAATELVKEYPRVADIIVQCLQLHLCRASDVLSQLGTV</sequence>
<dbReference type="Pfam" id="PF07714">
    <property type="entry name" value="PK_Tyr_Ser-Thr"/>
    <property type="match status" value="1"/>
</dbReference>
<dbReference type="EMBL" id="BHVY01000005">
    <property type="protein sequence ID" value="GIJ89425.1"/>
    <property type="molecule type" value="Genomic_DNA"/>
</dbReference>
<evidence type="ECO:0000313" key="3">
    <source>
        <dbReference type="Proteomes" id="UP001043456"/>
    </source>
</evidence>
<feature type="domain" description="Protein kinase" evidence="1">
    <location>
        <begin position="40"/>
        <end position="439"/>
    </location>
</feature>
<keyword evidence="3" id="KW-1185">Reference proteome</keyword>
<name>A0A9P3EY35_9EURO</name>
<evidence type="ECO:0000259" key="1">
    <source>
        <dbReference type="PROSITE" id="PS50011"/>
    </source>
</evidence>
<dbReference type="GO" id="GO:0004672">
    <property type="term" value="F:protein kinase activity"/>
    <property type="evidence" value="ECO:0007669"/>
    <property type="project" value="InterPro"/>
</dbReference>
<dbReference type="Gene3D" id="1.10.510.10">
    <property type="entry name" value="Transferase(Phosphotransferase) domain 1"/>
    <property type="match status" value="1"/>
</dbReference>
<evidence type="ECO:0000313" key="2">
    <source>
        <dbReference type="EMBL" id="GIJ89425.1"/>
    </source>
</evidence>
<dbReference type="GO" id="GO:0005524">
    <property type="term" value="F:ATP binding"/>
    <property type="evidence" value="ECO:0007669"/>
    <property type="project" value="InterPro"/>
</dbReference>
<dbReference type="InterPro" id="IPR000719">
    <property type="entry name" value="Prot_kinase_dom"/>
</dbReference>
<dbReference type="PANTHER" id="PTHR37542:SF3">
    <property type="entry name" value="PRION-INHIBITION AND PROPAGATION HELO DOMAIN-CONTAINING PROTEIN"/>
    <property type="match status" value="1"/>
</dbReference>
<dbReference type="SUPFAM" id="SSF56112">
    <property type="entry name" value="Protein kinase-like (PK-like)"/>
    <property type="match status" value="1"/>
</dbReference>
<protein>
    <recommendedName>
        <fullName evidence="1">Protein kinase domain-containing protein</fullName>
    </recommendedName>
</protein>
<gene>
    <name evidence="2" type="ORF">Asppvi_008365</name>
</gene>
<dbReference type="OrthoDB" id="1911848at2759"/>
<comment type="caution">
    <text evidence="2">The sequence shown here is derived from an EMBL/GenBank/DDBJ whole genome shotgun (WGS) entry which is preliminary data.</text>
</comment>
<dbReference type="AlphaFoldDB" id="A0A9P3EY35"/>
<dbReference type="InterPro" id="IPR001245">
    <property type="entry name" value="Ser-Thr/Tyr_kinase_cat_dom"/>
</dbReference>
<proteinExistence type="predicted"/>
<reference evidence="2 3" key="1">
    <citation type="submission" date="2018-10" db="EMBL/GenBank/DDBJ databases">
        <title>Pan-genome distribution and transcriptional activeness of fungal secondary metabolism genes in Aspergillus section Fumigati.</title>
        <authorList>
            <person name="Takahashi H."/>
            <person name="Umemura M."/>
            <person name="Ninomiya A."/>
            <person name="Kusuya Y."/>
            <person name="Urayama S."/>
            <person name="Shimizu M."/>
            <person name="Watanabe A."/>
            <person name="Kamei K."/>
            <person name="Yaguchi T."/>
            <person name="Hagiwara D."/>
        </authorList>
    </citation>
    <scope>NUCLEOTIDE SEQUENCE [LARGE SCALE GENOMIC DNA]</scope>
    <source>
        <strain evidence="2 3">IFM 55266</strain>
    </source>
</reference>
<dbReference type="GeneID" id="67006975"/>